<dbReference type="EMBL" id="JTDY01000194">
    <property type="protein sequence ID" value="KOB78357.1"/>
    <property type="molecule type" value="Genomic_DNA"/>
</dbReference>
<dbReference type="PANTHER" id="PTHR24096">
    <property type="entry name" value="LONG-CHAIN-FATTY-ACID--COA LIGASE"/>
    <property type="match status" value="1"/>
</dbReference>
<dbReference type="SUPFAM" id="SSF56801">
    <property type="entry name" value="Acetyl-CoA synthetase-like"/>
    <property type="match status" value="1"/>
</dbReference>
<comment type="subcellular location">
    <subcellularLocation>
        <location evidence="1">Peroxisome</location>
    </subcellularLocation>
</comment>
<dbReference type="Gene3D" id="3.30.300.30">
    <property type="match status" value="1"/>
</dbReference>
<comment type="similarity">
    <text evidence="2">Belongs to the ATP-dependent AMP-binding enzyme family.</text>
</comment>
<evidence type="ECO:0000256" key="3">
    <source>
        <dbReference type="ARBA" id="ARBA00023140"/>
    </source>
</evidence>
<feature type="domain" description="AMP-dependent synthetase/ligase" evidence="4">
    <location>
        <begin position="56"/>
        <end position="260"/>
    </location>
</feature>
<name>A0A0L7LSC9_OPEBR</name>
<dbReference type="PANTHER" id="PTHR24096:SF422">
    <property type="entry name" value="BCDNA.GH02901"/>
    <property type="match status" value="1"/>
</dbReference>
<organism evidence="6 7">
    <name type="scientific">Operophtera brumata</name>
    <name type="common">Winter moth</name>
    <name type="synonym">Phalaena brumata</name>
    <dbReference type="NCBI Taxonomy" id="104452"/>
    <lineage>
        <taxon>Eukaryota</taxon>
        <taxon>Metazoa</taxon>
        <taxon>Ecdysozoa</taxon>
        <taxon>Arthropoda</taxon>
        <taxon>Hexapoda</taxon>
        <taxon>Insecta</taxon>
        <taxon>Pterygota</taxon>
        <taxon>Neoptera</taxon>
        <taxon>Endopterygota</taxon>
        <taxon>Lepidoptera</taxon>
        <taxon>Glossata</taxon>
        <taxon>Ditrysia</taxon>
        <taxon>Geometroidea</taxon>
        <taxon>Geometridae</taxon>
        <taxon>Larentiinae</taxon>
        <taxon>Operophtera</taxon>
    </lineage>
</organism>
<dbReference type="InterPro" id="IPR042099">
    <property type="entry name" value="ANL_N_sf"/>
</dbReference>
<reference evidence="6 7" key="1">
    <citation type="journal article" date="2015" name="Genome Biol. Evol.">
        <title>The genome of winter moth (Operophtera brumata) provides a genomic perspective on sexual dimorphism and phenology.</title>
        <authorList>
            <person name="Derks M.F."/>
            <person name="Smit S."/>
            <person name="Salis L."/>
            <person name="Schijlen E."/>
            <person name="Bossers A."/>
            <person name="Mateman C."/>
            <person name="Pijl A.S."/>
            <person name="de Ridder D."/>
            <person name="Groenen M.A."/>
            <person name="Visser M.E."/>
            <person name="Megens H.J."/>
        </authorList>
    </citation>
    <scope>NUCLEOTIDE SEQUENCE [LARGE SCALE GENOMIC DNA]</scope>
    <source>
        <strain evidence="6">WM2013NL</strain>
        <tissue evidence="6">Head and thorax</tissue>
    </source>
</reference>
<dbReference type="PROSITE" id="PS00455">
    <property type="entry name" value="AMP_BINDING"/>
    <property type="match status" value="1"/>
</dbReference>
<feature type="domain" description="AMP-binding enzyme C-terminal" evidence="5">
    <location>
        <begin position="420"/>
        <end position="495"/>
    </location>
</feature>
<evidence type="ECO:0000313" key="6">
    <source>
        <dbReference type="EMBL" id="KOB78357.1"/>
    </source>
</evidence>
<keyword evidence="7" id="KW-1185">Reference proteome</keyword>
<dbReference type="InterPro" id="IPR000873">
    <property type="entry name" value="AMP-dep_synth/lig_dom"/>
</dbReference>
<dbReference type="Proteomes" id="UP000037510">
    <property type="component" value="Unassembled WGS sequence"/>
</dbReference>
<dbReference type="InterPro" id="IPR045851">
    <property type="entry name" value="AMP-bd_C_sf"/>
</dbReference>
<evidence type="ECO:0000256" key="1">
    <source>
        <dbReference type="ARBA" id="ARBA00004275"/>
    </source>
</evidence>
<evidence type="ECO:0000313" key="7">
    <source>
        <dbReference type="Proteomes" id="UP000037510"/>
    </source>
</evidence>
<evidence type="ECO:0000256" key="2">
    <source>
        <dbReference type="ARBA" id="ARBA00006432"/>
    </source>
</evidence>
<dbReference type="STRING" id="104452.A0A0L7LSC9"/>
<keyword evidence="6" id="KW-0436">Ligase</keyword>
<accession>A0A0L7LSC9</accession>
<dbReference type="AlphaFoldDB" id="A0A0L7LSC9"/>
<gene>
    <name evidence="6" type="ORF">OBRU01_02489</name>
</gene>
<dbReference type="Pfam" id="PF00501">
    <property type="entry name" value="AMP-binding"/>
    <property type="match status" value="2"/>
</dbReference>
<dbReference type="GO" id="GO:0046949">
    <property type="term" value="P:fatty-acyl-CoA biosynthetic process"/>
    <property type="evidence" value="ECO:0007669"/>
    <property type="project" value="TreeGrafter"/>
</dbReference>
<evidence type="ECO:0000259" key="5">
    <source>
        <dbReference type="Pfam" id="PF13193"/>
    </source>
</evidence>
<feature type="domain" description="AMP-dependent synthetase/ligase" evidence="4">
    <location>
        <begin position="268"/>
        <end position="368"/>
    </location>
</feature>
<dbReference type="InterPro" id="IPR025110">
    <property type="entry name" value="AMP-bd_C"/>
</dbReference>
<dbReference type="InterPro" id="IPR020845">
    <property type="entry name" value="AMP-binding_CS"/>
</dbReference>
<dbReference type="Pfam" id="PF13193">
    <property type="entry name" value="AMP-binding_C"/>
    <property type="match status" value="1"/>
</dbReference>
<keyword evidence="3" id="KW-0576">Peroxisome</keyword>
<dbReference type="Gene3D" id="3.40.50.12780">
    <property type="entry name" value="N-terminal domain of ligase-like"/>
    <property type="match status" value="2"/>
</dbReference>
<dbReference type="GO" id="GO:0004467">
    <property type="term" value="F:long-chain fatty acid-CoA ligase activity"/>
    <property type="evidence" value="ECO:0007669"/>
    <property type="project" value="TreeGrafter"/>
</dbReference>
<evidence type="ECO:0000259" key="4">
    <source>
        <dbReference type="Pfam" id="PF00501"/>
    </source>
</evidence>
<proteinExistence type="inferred from homology"/>
<dbReference type="FunFam" id="3.30.300.30:FF:000007">
    <property type="entry name" value="4-coumarate--CoA ligase 2"/>
    <property type="match status" value="1"/>
</dbReference>
<comment type="caution">
    <text evidence="6">The sequence shown here is derived from an EMBL/GenBank/DDBJ whole genome shotgun (WGS) entry which is preliminary data.</text>
</comment>
<protein>
    <submittedName>
        <fullName evidence="6">AMP dependent coa ligase</fullName>
    </submittedName>
</protein>
<sequence>MTAKAITKSTRRLLACKNTLIHSSRSQSVWTSDKTIKSPFKNVDIPNRTIPEQIWENLGRWPDKPALVCGVTNHSYTYHQLYKYSRNFATKLCNKLGIRDHDVVCVMMPNSPDYALAVLGILQAGAEVTTVNPIYTAHEVQRQLLLSKPKIIISVPETISILKDALKLAKLDIPIIAVKTANESRPQGTISFEEFALDSTVDHSVLNKVSSKSNDIAFLPYSSGTTGLPKGVELTNRNLVSNFMQLDNEEVKHHCDTTLLFTGSHKDVSRDHLAHLKVVTSGAAPLPLNDVLRVIEKASPGMNFLQLYGLTETSPLVTAMVPGSENYSSSGFAVSNTELQIVNSEQHSLGPNEVGELLIRGPQVMKGYRDNPESTKAAVTEDGWFKSGDLARIDEDGAITIVDRLKELIKVKGYQVPPAELENVLKEHPSILDAAVIGISDAKQGEAPKAFIVVKEGHKLKPDDVMKFVEERVAVYKRLKEVMFMDVIPKNPSGKILRRVLREQYS</sequence>
<dbReference type="GO" id="GO:0005777">
    <property type="term" value="C:peroxisome"/>
    <property type="evidence" value="ECO:0007669"/>
    <property type="project" value="UniProtKB-SubCell"/>
</dbReference>